<name>A0A1M4VDG7_9CLOT</name>
<dbReference type="PIRSF" id="PIRSF035040">
    <property type="entry name" value="UCP035040_CBS_Lmo0553"/>
    <property type="match status" value="1"/>
</dbReference>
<keyword evidence="1 2" id="KW-0129">CBS domain</keyword>
<protein>
    <submittedName>
        <fullName evidence="4">CBS domain-containing protein</fullName>
    </submittedName>
</protein>
<dbReference type="Gene3D" id="3.10.580.10">
    <property type="entry name" value="CBS-domain"/>
    <property type="match status" value="1"/>
</dbReference>
<dbReference type="RefSeq" id="WP_072894446.1">
    <property type="nucleotide sequence ID" value="NZ_FQVM01000007.1"/>
</dbReference>
<dbReference type="SUPFAM" id="SSF54631">
    <property type="entry name" value="CBS-domain pair"/>
    <property type="match status" value="1"/>
</dbReference>
<gene>
    <name evidence="4" type="ORF">SAMN05443638_10776</name>
</gene>
<evidence type="ECO:0000259" key="3">
    <source>
        <dbReference type="PROSITE" id="PS51371"/>
    </source>
</evidence>
<dbReference type="PANTHER" id="PTHR43080">
    <property type="entry name" value="CBS DOMAIN-CONTAINING PROTEIN CBSX3, MITOCHONDRIAL"/>
    <property type="match status" value="1"/>
</dbReference>
<sequence>MLVKTIMLPKDKLTTVTSEASIGKALEIMDKHKFLSIPVVDGNLFRGSISKNVIYQFYFEKCNDKKSLLEDYTVEHLLRKDMPVINLREEVEKAVAFLEKMNISFVAVIDEYDNFQGILTHNAVFHQFNNLFGLNKGERLAVTAFDVPGQISRLSKILTENQSDIISFVVVDPQSFTDVKEIVVRMKTNKLEEIKKKLKDAGFKIV</sequence>
<dbReference type="InterPro" id="IPR045865">
    <property type="entry name" value="ACT-like_dom_sf"/>
</dbReference>
<dbReference type="SUPFAM" id="SSF55021">
    <property type="entry name" value="ACT-like"/>
    <property type="match status" value="1"/>
</dbReference>
<reference evidence="4 5" key="1">
    <citation type="submission" date="2016-11" db="EMBL/GenBank/DDBJ databases">
        <authorList>
            <person name="Jaros S."/>
            <person name="Januszkiewicz K."/>
            <person name="Wedrychowicz H."/>
        </authorList>
    </citation>
    <scope>NUCLEOTIDE SEQUENCE [LARGE SCALE GENOMIC DNA]</scope>
    <source>
        <strain evidence="4 5">DSM 2631</strain>
    </source>
</reference>
<feature type="domain" description="CBS" evidence="3">
    <location>
        <begin position="7"/>
        <end position="65"/>
    </location>
</feature>
<dbReference type="InterPro" id="IPR046342">
    <property type="entry name" value="CBS_dom_sf"/>
</dbReference>
<dbReference type="EMBL" id="FQVM01000007">
    <property type="protein sequence ID" value="SHE66880.1"/>
    <property type="molecule type" value="Genomic_DNA"/>
</dbReference>
<evidence type="ECO:0000256" key="2">
    <source>
        <dbReference type="PROSITE-ProRule" id="PRU00703"/>
    </source>
</evidence>
<dbReference type="AlphaFoldDB" id="A0A1M4VDG7"/>
<dbReference type="Pfam" id="PF00571">
    <property type="entry name" value="CBS"/>
    <property type="match status" value="2"/>
</dbReference>
<evidence type="ECO:0000313" key="5">
    <source>
        <dbReference type="Proteomes" id="UP000184035"/>
    </source>
</evidence>
<evidence type="ECO:0000313" key="4">
    <source>
        <dbReference type="EMBL" id="SHE66880.1"/>
    </source>
</evidence>
<dbReference type="OrthoDB" id="1706107at2"/>
<dbReference type="InterPro" id="IPR051257">
    <property type="entry name" value="Diverse_CBS-Domain"/>
</dbReference>
<dbReference type="InterPro" id="IPR000644">
    <property type="entry name" value="CBS_dom"/>
</dbReference>
<dbReference type="PROSITE" id="PS51371">
    <property type="entry name" value="CBS"/>
    <property type="match status" value="1"/>
</dbReference>
<dbReference type="SMART" id="SM00116">
    <property type="entry name" value="CBS"/>
    <property type="match status" value="2"/>
</dbReference>
<dbReference type="InterPro" id="IPR017036">
    <property type="entry name" value="Lmo0553-like"/>
</dbReference>
<dbReference type="STRING" id="1533.SAMN05443638_10776"/>
<keyword evidence="5" id="KW-1185">Reference proteome</keyword>
<dbReference type="PANTHER" id="PTHR43080:SF2">
    <property type="entry name" value="CBS DOMAIN-CONTAINING PROTEIN"/>
    <property type="match status" value="1"/>
</dbReference>
<dbReference type="Proteomes" id="UP000184035">
    <property type="component" value="Unassembled WGS sequence"/>
</dbReference>
<proteinExistence type="predicted"/>
<evidence type="ECO:0000256" key="1">
    <source>
        <dbReference type="ARBA" id="ARBA00023122"/>
    </source>
</evidence>
<dbReference type="CDD" id="cd02205">
    <property type="entry name" value="CBS_pair_SF"/>
    <property type="match status" value="1"/>
</dbReference>
<organism evidence="4 5">
    <name type="scientific">Clostridium fallax</name>
    <dbReference type="NCBI Taxonomy" id="1533"/>
    <lineage>
        <taxon>Bacteria</taxon>
        <taxon>Bacillati</taxon>
        <taxon>Bacillota</taxon>
        <taxon>Clostridia</taxon>
        <taxon>Eubacteriales</taxon>
        <taxon>Clostridiaceae</taxon>
        <taxon>Clostridium</taxon>
    </lineage>
</organism>
<accession>A0A1M4VDG7</accession>